<dbReference type="PROSITE" id="PS52050">
    <property type="entry name" value="WYL"/>
    <property type="match status" value="1"/>
</dbReference>
<name>A0A645B0K4_9ZZZZ</name>
<accession>A0A645B0K4</accession>
<evidence type="ECO:0000313" key="3">
    <source>
        <dbReference type="EMBL" id="MPM56683.1"/>
    </source>
</evidence>
<reference evidence="3" key="1">
    <citation type="submission" date="2019-08" db="EMBL/GenBank/DDBJ databases">
        <authorList>
            <person name="Kucharzyk K."/>
            <person name="Murdoch R.W."/>
            <person name="Higgins S."/>
            <person name="Loffler F."/>
        </authorList>
    </citation>
    <scope>NUCLEOTIDE SEQUENCE</scope>
</reference>
<dbReference type="InterPro" id="IPR057727">
    <property type="entry name" value="WCX_dom"/>
</dbReference>
<dbReference type="PANTHER" id="PTHR34580">
    <property type="match status" value="1"/>
</dbReference>
<feature type="domain" description="WCX" evidence="2">
    <location>
        <begin position="258"/>
        <end position="333"/>
    </location>
</feature>
<evidence type="ECO:0000259" key="2">
    <source>
        <dbReference type="Pfam" id="PF25583"/>
    </source>
</evidence>
<dbReference type="PANTHER" id="PTHR34580:SF9">
    <property type="entry name" value="SLL5097 PROTEIN"/>
    <property type="match status" value="1"/>
</dbReference>
<dbReference type="AlphaFoldDB" id="A0A645B0K4"/>
<sequence>MKKIRSKSAISRIQLHRLARIATLLQKNAYPNVDSLLREYVDLELYKGVGKSEYSEKTVLRDIQILKNEFHCPVAYDRKVPGYYLTHHGWDFNCPADLSETAMLTLIVGAKLAEDVFPNPVRENVKAAVDEILKGNNPDFLDTTLVKSLIVFAESGAVDVSEMFPVIFESWQKHHSVKIQYDDLKGNITERIVDPHVMFLYDKEWRIKAFCHLKQAPRTFVISRIVKAEMLDAVFEPDMDIVNSVTRDNIVSFKKVSDVKIRLTGDARKFAIASRMHSKQSITPNDDGVSWTYSIPAISAEVIVPWILSQGGNAVPLSPQSIVDEVRERVKRLSESLN</sequence>
<evidence type="ECO:0000259" key="1">
    <source>
        <dbReference type="Pfam" id="PF13280"/>
    </source>
</evidence>
<dbReference type="Pfam" id="PF13280">
    <property type="entry name" value="WYL"/>
    <property type="match status" value="1"/>
</dbReference>
<dbReference type="InterPro" id="IPR026881">
    <property type="entry name" value="WYL_dom"/>
</dbReference>
<dbReference type="InterPro" id="IPR051534">
    <property type="entry name" value="CBASS_pafABC_assoc_protein"/>
</dbReference>
<dbReference type="Pfam" id="PF25583">
    <property type="entry name" value="WCX"/>
    <property type="match status" value="1"/>
</dbReference>
<gene>
    <name evidence="3" type="ORF">SDC9_103492</name>
</gene>
<feature type="domain" description="WYL" evidence="1">
    <location>
        <begin position="163"/>
        <end position="230"/>
    </location>
</feature>
<protein>
    <submittedName>
        <fullName evidence="3">Uncharacterized protein</fullName>
    </submittedName>
</protein>
<organism evidence="3">
    <name type="scientific">bioreactor metagenome</name>
    <dbReference type="NCBI Taxonomy" id="1076179"/>
    <lineage>
        <taxon>unclassified sequences</taxon>
        <taxon>metagenomes</taxon>
        <taxon>ecological metagenomes</taxon>
    </lineage>
</organism>
<proteinExistence type="predicted"/>
<comment type="caution">
    <text evidence="3">The sequence shown here is derived from an EMBL/GenBank/DDBJ whole genome shotgun (WGS) entry which is preliminary data.</text>
</comment>
<dbReference type="EMBL" id="VSSQ01015879">
    <property type="protein sequence ID" value="MPM56683.1"/>
    <property type="molecule type" value="Genomic_DNA"/>
</dbReference>